<dbReference type="Pfam" id="PF00486">
    <property type="entry name" value="Trans_reg_C"/>
    <property type="match status" value="1"/>
</dbReference>
<dbReference type="OrthoDB" id="165980at2"/>
<proteinExistence type="predicted"/>
<evidence type="ECO:0000313" key="10">
    <source>
        <dbReference type="EMBL" id="CBK42136.1"/>
    </source>
</evidence>
<dbReference type="SUPFAM" id="SSF52172">
    <property type="entry name" value="CheY-like"/>
    <property type="match status" value="1"/>
</dbReference>
<protein>
    <submittedName>
        <fullName evidence="10">Phosphate regulon transcriptional regulator PhoB</fullName>
    </submittedName>
</protein>
<dbReference type="GO" id="GO:0000156">
    <property type="term" value="F:phosphorelay response regulator activity"/>
    <property type="evidence" value="ECO:0007669"/>
    <property type="project" value="TreeGrafter"/>
</dbReference>
<feature type="domain" description="OmpR/PhoB-type" evidence="9">
    <location>
        <begin position="130"/>
        <end position="229"/>
    </location>
</feature>
<reference evidence="10 11" key="1">
    <citation type="journal article" date="2010" name="Proc. Natl. Acad. Sci. U.S.A.">
        <title>A Nitrospira metagenome illuminates the physiology and evolution of globally important nitrite-oxidizing bacteria.</title>
        <authorList>
            <person name="Lucker S."/>
            <person name="Wagner M."/>
            <person name="Maixner F."/>
            <person name="Pelletier E."/>
            <person name="Koch H."/>
            <person name="Vacherie B."/>
            <person name="Rattei T."/>
            <person name="Sinninghe Damste J."/>
            <person name="Spieck E."/>
            <person name="Le Paslier D."/>
            <person name="Daims H."/>
        </authorList>
    </citation>
    <scope>NUCLEOTIDE SEQUENCE [LARGE SCALE GENOMIC DNA]</scope>
</reference>
<feature type="modified residue" description="4-aspartylphosphate" evidence="6">
    <location>
        <position position="54"/>
    </location>
</feature>
<dbReference type="Proteomes" id="UP000001660">
    <property type="component" value="Chromosome"/>
</dbReference>
<keyword evidence="11" id="KW-1185">Reference proteome</keyword>
<keyword evidence="4 7" id="KW-0238">DNA-binding</keyword>
<dbReference type="GO" id="GO:0005829">
    <property type="term" value="C:cytosol"/>
    <property type="evidence" value="ECO:0007669"/>
    <property type="project" value="TreeGrafter"/>
</dbReference>
<evidence type="ECO:0000256" key="6">
    <source>
        <dbReference type="PROSITE-ProRule" id="PRU00169"/>
    </source>
</evidence>
<dbReference type="HOGENOM" id="CLU_000445_30_4_0"/>
<evidence type="ECO:0000256" key="4">
    <source>
        <dbReference type="ARBA" id="ARBA00023125"/>
    </source>
</evidence>
<evidence type="ECO:0000256" key="2">
    <source>
        <dbReference type="ARBA" id="ARBA00023012"/>
    </source>
</evidence>
<sequence length="234" mass="26297">MTASIVQIIEDEPLHADLLDRALRQAQFATTLAADGESGWRDAQRLLPSLILLDLMLPGLSGHEVCRLVRRTPSTRHIPIIMLTAVGTEADRIAGLEMGADDYVVKPFSPREVVSRVQAVLRRVHETRREDPVLFSDASITMEGPYFVLSLQERQITVSSTELKLLQYLLTRDGELVRGDDLLKLPGEELGNASREELDHRVRFLRRKLENSGTGSIEILPGSRYRFLAHPRPT</sequence>
<evidence type="ECO:0000259" key="9">
    <source>
        <dbReference type="PROSITE" id="PS51755"/>
    </source>
</evidence>
<dbReference type="PANTHER" id="PTHR48111">
    <property type="entry name" value="REGULATOR OF RPOS"/>
    <property type="match status" value="1"/>
</dbReference>
<keyword evidence="2" id="KW-0902">Two-component regulatory system</keyword>
<dbReference type="InterPro" id="IPR016032">
    <property type="entry name" value="Sig_transdc_resp-reg_C-effctor"/>
</dbReference>
<dbReference type="Gene3D" id="3.40.50.2300">
    <property type="match status" value="1"/>
</dbReference>
<evidence type="ECO:0000256" key="5">
    <source>
        <dbReference type="ARBA" id="ARBA00023163"/>
    </source>
</evidence>
<dbReference type="Pfam" id="PF00072">
    <property type="entry name" value="Response_reg"/>
    <property type="match status" value="1"/>
</dbReference>
<organism evidence="10 11">
    <name type="scientific">Nitrospira defluvii</name>
    <dbReference type="NCBI Taxonomy" id="330214"/>
    <lineage>
        <taxon>Bacteria</taxon>
        <taxon>Pseudomonadati</taxon>
        <taxon>Nitrospirota</taxon>
        <taxon>Nitrospiria</taxon>
        <taxon>Nitrospirales</taxon>
        <taxon>Nitrospiraceae</taxon>
        <taxon>Nitrospira</taxon>
    </lineage>
</organism>
<keyword evidence="3" id="KW-0805">Transcription regulation</keyword>
<name>D8PFU9_9BACT</name>
<dbReference type="GO" id="GO:0000976">
    <property type="term" value="F:transcription cis-regulatory region binding"/>
    <property type="evidence" value="ECO:0007669"/>
    <property type="project" value="TreeGrafter"/>
</dbReference>
<accession>D8PFU9</accession>
<dbReference type="eggNOG" id="COG0745">
    <property type="taxonomic scope" value="Bacteria"/>
</dbReference>
<dbReference type="InterPro" id="IPR011006">
    <property type="entry name" value="CheY-like_superfamily"/>
</dbReference>
<dbReference type="PROSITE" id="PS51755">
    <property type="entry name" value="OMPR_PHOB"/>
    <property type="match status" value="1"/>
</dbReference>
<dbReference type="KEGG" id="nde:NIDE2426"/>
<dbReference type="Gene3D" id="1.10.10.10">
    <property type="entry name" value="Winged helix-like DNA-binding domain superfamily/Winged helix DNA-binding domain"/>
    <property type="match status" value="1"/>
</dbReference>
<evidence type="ECO:0000256" key="7">
    <source>
        <dbReference type="PROSITE-ProRule" id="PRU01091"/>
    </source>
</evidence>
<evidence type="ECO:0000256" key="1">
    <source>
        <dbReference type="ARBA" id="ARBA00022553"/>
    </source>
</evidence>
<dbReference type="InterPro" id="IPR001867">
    <property type="entry name" value="OmpR/PhoB-type_DNA-bd"/>
</dbReference>
<dbReference type="InterPro" id="IPR001789">
    <property type="entry name" value="Sig_transdc_resp-reg_receiver"/>
</dbReference>
<dbReference type="EMBL" id="FP929003">
    <property type="protein sequence ID" value="CBK42136.1"/>
    <property type="molecule type" value="Genomic_DNA"/>
</dbReference>
<dbReference type="InterPro" id="IPR036388">
    <property type="entry name" value="WH-like_DNA-bd_sf"/>
</dbReference>
<dbReference type="SMART" id="SM00448">
    <property type="entry name" value="REC"/>
    <property type="match status" value="1"/>
</dbReference>
<dbReference type="GO" id="GO:0032993">
    <property type="term" value="C:protein-DNA complex"/>
    <property type="evidence" value="ECO:0007669"/>
    <property type="project" value="TreeGrafter"/>
</dbReference>
<dbReference type="STRING" id="330214.NIDE2426"/>
<keyword evidence="1 6" id="KW-0597">Phosphoprotein</keyword>
<dbReference type="InterPro" id="IPR039420">
    <property type="entry name" value="WalR-like"/>
</dbReference>
<feature type="DNA-binding region" description="OmpR/PhoB-type" evidence="7">
    <location>
        <begin position="130"/>
        <end position="229"/>
    </location>
</feature>
<dbReference type="SMART" id="SM00862">
    <property type="entry name" value="Trans_reg_C"/>
    <property type="match status" value="1"/>
</dbReference>
<keyword evidence="5" id="KW-0804">Transcription</keyword>
<evidence type="ECO:0000256" key="3">
    <source>
        <dbReference type="ARBA" id="ARBA00023015"/>
    </source>
</evidence>
<dbReference type="PANTHER" id="PTHR48111:SF4">
    <property type="entry name" value="DNA-BINDING DUAL TRANSCRIPTIONAL REGULATOR OMPR"/>
    <property type="match status" value="1"/>
</dbReference>
<dbReference type="PROSITE" id="PS50110">
    <property type="entry name" value="RESPONSE_REGULATORY"/>
    <property type="match status" value="1"/>
</dbReference>
<dbReference type="GO" id="GO:0006355">
    <property type="term" value="P:regulation of DNA-templated transcription"/>
    <property type="evidence" value="ECO:0007669"/>
    <property type="project" value="InterPro"/>
</dbReference>
<gene>
    <name evidence="10" type="primary">phoB</name>
    <name evidence="10" type="ORF">NIDE2426</name>
</gene>
<feature type="domain" description="Response regulatory" evidence="8">
    <location>
        <begin position="5"/>
        <end position="121"/>
    </location>
</feature>
<dbReference type="Gene3D" id="6.10.250.690">
    <property type="match status" value="1"/>
</dbReference>
<dbReference type="SUPFAM" id="SSF46894">
    <property type="entry name" value="C-terminal effector domain of the bipartite response regulators"/>
    <property type="match status" value="1"/>
</dbReference>
<evidence type="ECO:0000313" key="11">
    <source>
        <dbReference type="Proteomes" id="UP000001660"/>
    </source>
</evidence>
<evidence type="ECO:0000259" key="8">
    <source>
        <dbReference type="PROSITE" id="PS50110"/>
    </source>
</evidence>
<dbReference type="AlphaFoldDB" id="D8PFU9"/>